<dbReference type="InterPro" id="IPR003730">
    <property type="entry name" value="Cu_polyphenol_OxRdtase"/>
</dbReference>
<gene>
    <name evidence="11" type="ORF">IC63_09845</name>
</gene>
<evidence type="ECO:0000256" key="3">
    <source>
        <dbReference type="ARBA" id="ARBA00022679"/>
    </source>
</evidence>
<comment type="caution">
    <text evidence="11">The sequence shown here is derived from an EMBL/GenBank/DDBJ whole genome shotgun (WGS) entry which is preliminary data.</text>
</comment>
<dbReference type="GO" id="GO:0005507">
    <property type="term" value="F:copper ion binding"/>
    <property type="evidence" value="ECO:0007669"/>
    <property type="project" value="TreeGrafter"/>
</dbReference>
<evidence type="ECO:0000256" key="9">
    <source>
        <dbReference type="ARBA" id="ARBA00049893"/>
    </source>
</evidence>
<evidence type="ECO:0000256" key="4">
    <source>
        <dbReference type="ARBA" id="ARBA00022723"/>
    </source>
</evidence>
<dbReference type="SUPFAM" id="SSF64438">
    <property type="entry name" value="CNF1/YfiH-like putative cysteine hydrolases"/>
    <property type="match status" value="1"/>
</dbReference>
<comment type="catalytic activity">
    <reaction evidence="1">
        <text>inosine + phosphate = alpha-D-ribose 1-phosphate + hypoxanthine</text>
        <dbReference type="Rhea" id="RHEA:27646"/>
        <dbReference type="ChEBI" id="CHEBI:17368"/>
        <dbReference type="ChEBI" id="CHEBI:17596"/>
        <dbReference type="ChEBI" id="CHEBI:43474"/>
        <dbReference type="ChEBI" id="CHEBI:57720"/>
        <dbReference type="EC" id="2.4.2.1"/>
    </reaction>
    <physiologicalReaction direction="left-to-right" evidence="1">
        <dbReference type="Rhea" id="RHEA:27647"/>
    </physiologicalReaction>
</comment>
<keyword evidence="6" id="KW-0862">Zinc</keyword>
<evidence type="ECO:0000313" key="11">
    <source>
        <dbReference type="EMBL" id="KGJ06975.1"/>
    </source>
</evidence>
<evidence type="ECO:0000256" key="1">
    <source>
        <dbReference type="ARBA" id="ARBA00000553"/>
    </source>
</evidence>
<organism evidence="11 12">
    <name type="scientific">Paracoccus sphaerophysae</name>
    <dbReference type="NCBI Taxonomy" id="690417"/>
    <lineage>
        <taxon>Bacteria</taxon>
        <taxon>Pseudomonadati</taxon>
        <taxon>Pseudomonadota</taxon>
        <taxon>Alphaproteobacteria</taxon>
        <taxon>Rhodobacterales</taxon>
        <taxon>Paracoccaceae</taxon>
        <taxon>Paracoccus</taxon>
    </lineage>
</organism>
<dbReference type="PANTHER" id="PTHR30616:SF2">
    <property type="entry name" value="PURINE NUCLEOSIDE PHOSPHORYLASE LACC1"/>
    <property type="match status" value="1"/>
</dbReference>
<name>A0A099F8E5_9RHOB</name>
<evidence type="ECO:0000256" key="10">
    <source>
        <dbReference type="RuleBase" id="RU361274"/>
    </source>
</evidence>
<dbReference type="CDD" id="cd16833">
    <property type="entry name" value="YfiH"/>
    <property type="match status" value="1"/>
</dbReference>
<dbReference type="Proteomes" id="UP000029917">
    <property type="component" value="Unassembled WGS sequence"/>
</dbReference>
<reference evidence="11 12" key="1">
    <citation type="submission" date="2014-09" db="EMBL/GenBank/DDBJ databases">
        <authorList>
            <person name="McGinnis J.M."/>
            <person name="Wolfgang W.J."/>
        </authorList>
    </citation>
    <scope>NUCLEOTIDE SEQUENCE [LARGE SCALE GENOMIC DNA]</scope>
    <source>
        <strain evidence="11 12">HAMBI 3106</strain>
    </source>
</reference>
<comment type="catalytic activity">
    <reaction evidence="7">
        <text>adenosine + H2O + H(+) = inosine + NH4(+)</text>
        <dbReference type="Rhea" id="RHEA:24408"/>
        <dbReference type="ChEBI" id="CHEBI:15377"/>
        <dbReference type="ChEBI" id="CHEBI:15378"/>
        <dbReference type="ChEBI" id="CHEBI:16335"/>
        <dbReference type="ChEBI" id="CHEBI:17596"/>
        <dbReference type="ChEBI" id="CHEBI:28938"/>
        <dbReference type="EC" id="3.5.4.4"/>
    </reaction>
    <physiologicalReaction direction="left-to-right" evidence="7">
        <dbReference type="Rhea" id="RHEA:24409"/>
    </physiologicalReaction>
</comment>
<sequence>MPPTAPPTTLEILTHPSLAPLRHGFFTRKGGASSGLFSGLNCGRGSSDQQAIVAINRARVAAAMGVGPDRLATVHQTHSDKVVTLRQDDDPAALAVTEADGIVTATPGIAVAVLTADCQPVLFADPEAGVIGAAHAGWKGALGGILDATVAAMRAAGAENIRAVIGPCISQRAYEVGEDFMDRFTAEDESHERFFSGGPNGRPMFNLPGFGLARLRDLGVDADWIGHCTYGDPARFFSYRRATHEGAADYGRLISAITL</sequence>
<dbReference type="InterPro" id="IPR038371">
    <property type="entry name" value="Cu_polyphenol_OxRdtase_sf"/>
</dbReference>
<keyword evidence="5" id="KW-0378">Hydrolase</keyword>
<evidence type="ECO:0000256" key="6">
    <source>
        <dbReference type="ARBA" id="ARBA00022833"/>
    </source>
</evidence>
<keyword evidence="12" id="KW-1185">Reference proteome</keyword>
<keyword evidence="3" id="KW-0808">Transferase</keyword>
<proteinExistence type="inferred from homology"/>
<evidence type="ECO:0000256" key="8">
    <source>
        <dbReference type="ARBA" id="ARBA00048968"/>
    </source>
</evidence>
<comment type="catalytic activity">
    <reaction evidence="8">
        <text>adenosine + phosphate = alpha-D-ribose 1-phosphate + adenine</text>
        <dbReference type="Rhea" id="RHEA:27642"/>
        <dbReference type="ChEBI" id="CHEBI:16335"/>
        <dbReference type="ChEBI" id="CHEBI:16708"/>
        <dbReference type="ChEBI" id="CHEBI:43474"/>
        <dbReference type="ChEBI" id="CHEBI:57720"/>
        <dbReference type="EC" id="2.4.2.1"/>
    </reaction>
    <physiologicalReaction direction="left-to-right" evidence="8">
        <dbReference type="Rhea" id="RHEA:27643"/>
    </physiologicalReaction>
</comment>
<dbReference type="Gene3D" id="3.60.140.10">
    <property type="entry name" value="CNF1/YfiH-like putative cysteine hydrolases"/>
    <property type="match status" value="1"/>
</dbReference>
<comment type="similarity">
    <text evidence="2 10">Belongs to the purine nucleoside phosphorylase YfiH/LACC1 family.</text>
</comment>
<accession>A0A099F8E5</accession>
<keyword evidence="4" id="KW-0479">Metal-binding</keyword>
<dbReference type="EMBL" id="JRKS01000028">
    <property type="protein sequence ID" value="KGJ06975.1"/>
    <property type="molecule type" value="Genomic_DNA"/>
</dbReference>
<dbReference type="PANTHER" id="PTHR30616">
    <property type="entry name" value="UNCHARACTERIZED PROTEIN YFIH"/>
    <property type="match status" value="1"/>
</dbReference>
<evidence type="ECO:0000313" key="12">
    <source>
        <dbReference type="Proteomes" id="UP000029917"/>
    </source>
</evidence>
<protein>
    <recommendedName>
        <fullName evidence="10">Purine nucleoside phosphorylase</fullName>
    </recommendedName>
</protein>
<evidence type="ECO:0000256" key="2">
    <source>
        <dbReference type="ARBA" id="ARBA00007353"/>
    </source>
</evidence>
<evidence type="ECO:0000256" key="5">
    <source>
        <dbReference type="ARBA" id="ARBA00022801"/>
    </source>
</evidence>
<dbReference type="InterPro" id="IPR011324">
    <property type="entry name" value="Cytotoxic_necrot_fac-like_cat"/>
</dbReference>
<dbReference type="AlphaFoldDB" id="A0A099F8E5"/>
<dbReference type="STRING" id="690417.IC63_09845"/>
<reference evidence="11 12" key="2">
    <citation type="submission" date="2014-10" db="EMBL/GenBank/DDBJ databases">
        <title>Paracoccus sanguinis sp. nov., isolated from clinical specimens of New York State patients.</title>
        <authorList>
            <person name="Mingle L.A."/>
            <person name="Cole J.A."/>
            <person name="Lapierre P."/>
            <person name="Musser K.A."/>
        </authorList>
    </citation>
    <scope>NUCLEOTIDE SEQUENCE [LARGE SCALE GENOMIC DNA]</scope>
    <source>
        <strain evidence="11 12">HAMBI 3106</strain>
    </source>
</reference>
<evidence type="ECO:0000256" key="7">
    <source>
        <dbReference type="ARBA" id="ARBA00047989"/>
    </source>
</evidence>
<dbReference type="GO" id="GO:0017061">
    <property type="term" value="F:S-methyl-5-thioadenosine phosphorylase activity"/>
    <property type="evidence" value="ECO:0007669"/>
    <property type="project" value="UniProtKB-EC"/>
</dbReference>
<dbReference type="NCBIfam" id="TIGR00726">
    <property type="entry name" value="peptidoglycan editing factor PgeF"/>
    <property type="match status" value="1"/>
</dbReference>
<dbReference type="GO" id="GO:0016787">
    <property type="term" value="F:hydrolase activity"/>
    <property type="evidence" value="ECO:0007669"/>
    <property type="project" value="UniProtKB-KW"/>
</dbReference>
<dbReference type="OrthoDB" id="4279at2"/>
<dbReference type="Pfam" id="PF02578">
    <property type="entry name" value="Cu-oxidase_4"/>
    <property type="match status" value="1"/>
</dbReference>
<comment type="catalytic activity">
    <reaction evidence="9">
        <text>S-methyl-5'-thioadenosine + phosphate = 5-(methylsulfanyl)-alpha-D-ribose 1-phosphate + adenine</text>
        <dbReference type="Rhea" id="RHEA:11852"/>
        <dbReference type="ChEBI" id="CHEBI:16708"/>
        <dbReference type="ChEBI" id="CHEBI:17509"/>
        <dbReference type="ChEBI" id="CHEBI:43474"/>
        <dbReference type="ChEBI" id="CHEBI:58533"/>
        <dbReference type="EC" id="2.4.2.28"/>
    </reaction>
    <physiologicalReaction direction="left-to-right" evidence="9">
        <dbReference type="Rhea" id="RHEA:11853"/>
    </physiologicalReaction>
</comment>